<keyword evidence="4" id="KW-0804">Transcription</keyword>
<evidence type="ECO:0000256" key="2">
    <source>
        <dbReference type="ARBA" id="ARBA00023015"/>
    </source>
</evidence>
<dbReference type="GO" id="GO:0045892">
    <property type="term" value="P:negative regulation of DNA-templated transcription"/>
    <property type="evidence" value="ECO:0007669"/>
    <property type="project" value="InterPro"/>
</dbReference>
<sequence>MNFKHGSLESIILNAMWELEKSGIYKNSVKDVWEFLSKTDNTKRAYTTIKTVMDRLFEKEMLLRIKQGKKFFYRTAYSNSDIIATSLKKIAARYCNGDMTRLMHITKSMCENDTPAIMVN</sequence>
<reference evidence="5" key="1">
    <citation type="submission" date="2020-10" db="EMBL/GenBank/DDBJ databases">
        <authorList>
            <person name="Gilroy R."/>
        </authorList>
    </citation>
    <scope>NUCLEOTIDE SEQUENCE</scope>
    <source>
        <strain evidence="5">CHK152-2871</strain>
    </source>
</reference>
<dbReference type="SUPFAM" id="SSF46785">
    <property type="entry name" value="Winged helix' DNA-binding domain"/>
    <property type="match status" value="1"/>
</dbReference>
<evidence type="ECO:0000313" key="5">
    <source>
        <dbReference type="EMBL" id="HIS73584.1"/>
    </source>
</evidence>
<accession>A0A9D1JWM8</accession>
<organism evidence="5 6">
    <name type="scientific">Candidatus Galligastranaerophilus intestinavium</name>
    <dbReference type="NCBI Taxonomy" id="2840836"/>
    <lineage>
        <taxon>Bacteria</taxon>
        <taxon>Candidatus Galligastranaerophilus</taxon>
    </lineage>
</organism>
<dbReference type="Proteomes" id="UP000886865">
    <property type="component" value="Unassembled WGS sequence"/>
</dbReference>
<comment type="similarity">
    <text evidence="1">Belongs to the BlaI transcriptional regulatory family.</text>
</comment>
<dbReference type="EMBL" id="DVJQ01000010">
    <property type="protein sequence ID" value="HIS73584.1"/>
    <property type="molecule type" value="Genomic_DNA"/>
</dbReference>
<dbReference type="InterPro" id="IPR036388">
    <property type="entry name" value="WH-like_DNA-bd_sf"/>
</dbReference>
<evidence type="ECO:0000313" key="6">
    <source>
        <dbReference type="Proteomes" id="UP000886865"/>
    </source>
</evidence>
<protein>
    <submittedName>
        <fullName evidence="5">BlaI/MecI/CopY family transcriptional regulator</fullName>
    </submittedName>
</protein>
<dbReference type="Gene3D" id="1.10.10.10">
    <property type="entry name" value="Winged helix-like DNA-binding domain superfamily/Winged helix DNA-binding domain"/>
    <property type="match status" value="1"/>
</dbReference>
<keyword evidence="2" id="KW-0805">Transcription regulation</keyword>
<evidence type="ECO:0000256" key="1">
    <source>
        <dbReference type="ARBA" id="ARBA00011046"/>
    </source>
</evidence>
<keyword evidence="3" id="KW-0238">DNA-binding</keyword>
<name>A0A9D1JWM8_9BACT</name>
<dbReference type="InterPro" id="IPR005650">
    <property type="entry name" value="BlaI_family"/>
</dbReference>
<reference evidence="5" key="2">
    <citation type="journal article" date="2021" name="PeerJ">
        <title>Extensive microbial diversity within the chicken gut microbiome revealed by metagenomics and culture.</title>
        <authorList>
            <person name="Gilroy R."/>
            <person name="Ravi A."/>
            <person name="Getino M."/>
            <person name="Pursley I."/>
            <person name="Horton D.L."/>
            <person name="Alikhan N.F."/>
            <person name="Baker D."/>
            <person name="Gharbi K."/>
            <person name="Hall N."/>
            <person name="Watson M."/>
            <person name="Adriaenssens E.M."/>
            <person name="Foster-Nyarko E."/>
            <person name="Jarju S."/>
            <person name="Secka A."/>
            <person name="Antonio M."/>
            <person name="Oren A."/>
            <person name="Chaudhuri R.R."/>
            <person name="La Ragione R."/>
            <person name="Hildebrand F."/>
            <person name="Pallen M.J."/>
        </authorList>
    </citation>
    <scope>NUCLEOTIDE SEQUENCE</scope>
    <source>
        <strain evidence="5">CHK152-2871</strain>
    </source>
</reference>
<dbReference type="InterPro" id="IPR036390">
    <property type="entry name" value="WH_DNA-bd_sf"/>
</dbReference>
<proteinExistence type="inferred from homology"/>
<comment type="caution">
    <text evidence="5">The sequence shown here is derived from an EMBL/GenBank/DDBJ whole genome shotgun (WGS) entry which is preliminary data.</text>
</comment>
<evidence type="ECO:0000256" key="4">
    <source>
        <dbReference type="ARBA" id="ARBA00023163"/>
    </source>
</evidence>
<dbReference type="GO" id="GO:0003677">
    <property type="term" value="F:DNA binding"/>
    <property type="evidence" value="ECO:0007669"/>
    <property type="project" value="UniProtKB-KW"/>
</dbReference>
<evidence type="ECO:0000256" key="3">
    <source>
        <dbReference type="ARBA" id="ARBA00023125"/>
    </source>
</evidence>
<dbReference type="AlphaFoldDB" id="A0A9D1JWM8"/>
<dbReference type="Pfam" id="PF03965">
    <property type="entry name" value="Penicillinase_R"/>
    <property type="match status" value="1"/>
</dbReference>
<gene>
    <name evidence="5" type="ORF">IAA86_01025</name>
</gene>